<keyword evidence="3 4" id="KW-0539">Nucleus</keyword>
<reference evidence="7 8" key="1">
    <citation type="submission" date="2024-08" db="EMBL/GenBank/DDBJ databases">
        <authorList>
            <person name="Cucini C."/>
            <person name="Frati F."/>
        </authorList>
    </citation>
    <scope>NUCLEOTIDE SEQUENCE [LARGE SCALE GENOMIC DNA]</scope>
</reference>
<sequence length="291" mass="32638">MTRHARNCTAGAVYTYHERKKDSSASGYGSQQQRLGKDSVRNFDCCCLTLQPCRNPVITLDGYLYDKEAILEYIITKKNEYSRALKEYEKQKRKEERELEELAAIEQANKVEKFVKAESNITVKSTYEDKKPQAGPSISNMAAGKDKNVPSYWIPSKTPQAKQSVAQKPDKTIRCPMSGAQLKVKDLIEVKFTEIKDPTDKRALIVKEARYMCPVTGDTLTNSVPCAVLKSTGDVVTLDCVEKLIKKDWLHPITGEKLEDKDIIPLQRGATGFASTNDHLAAKETKPSLQC</sequence>
<dbReference type="Proteomes" id="UP001642540">
    <property type="component" value="Unassembled WGS sequence"/>
</dbReference>
<comment type="caution">
    <text evidence="7">The sequence shown here is derived from an EMBL/GenBank/DDBJ whole genome shotgun (WGS) entry which is preliminary data.</text>
</comment>
<gene>
    <name evidence="7" type="ORF">ODALV1_LOCUS10661</name>
</gene>
<dbReference type="SUPFAM" id="SSF57850">
    <property type="entry name" value="RING/U-box"/>
    <property type="match status" value="2"/>
</dbReference>
<dbReference type="Gene3D" id="3.30.40.10">
    <property type="entry name" value="Zinc/RING finger domain, C3HC4 (zinc finger)"/>
    <property type="match status" value="2"/>
</dbReference>
<dbReference type="EMBL" id="CAXLJM020000033">
    <property type="protein sequence ID" value="CAL8100881.1"/>
    <property type="molecule type" value="Genomic_DNA"/>
</dbReference>
<dbReference type="Pfam" id="PF15906">
    <property type="entry name" value="zf-NOSIP"/>
    <property type="match status" value="1"/>
</dbReference>
<evidence type="ECO:0000313" key="7">
    <source>
        <dbReference type="EMBL" id="CAL8100881.1"/>
    </source>
</evidence>
<evidence type="ECO:0000256" key="1">
    <source>
        <dbReference type="ARBA" id="ARBA00004123"/>
    </source>
</evidence>
<evidence type="ECO:0000256" key="2">
    <source>
        <dbReference type="ARBA" id="ARBA00008126"/>
    </source>
</evidence>
<dbReference type="PIRSF" id="PIRSF023577">
    <property type="entry name" value="ENOS_interacting"/>
    <property type="match status" value="1"/>
</dbReference>
<proteinExistence type="inferred from homology"/>
<dbReference type="PANTHER" id="PTHR13063">
    <property type="entry name" value="ENOS INTERACTING PROTEIN"/>
    <property type="match status" value="1"/>
</dbReference>
<comment type="similarity">
    <text evidence="2 4">Belongs to the NOSIP family.</text>
</comment>
<evidence type="ECO:0000256" key="4">
    <source>
        <dbReference type="PIRNR" id="PIRNR023577"/>
    </source>
</evidence>
<keyword evidence="5" id="KW-0175">Coiled coil</keyword>
<feature type="domain" description="Nitric oxide synthase-interacting protein zinc-finger" evidence="6">
    <location>
        <begin position="4"/>
        <end position="78"/>
    </location>
</feature>
<comment type="subcellular location">
    <subcellularLocation>
        <location evidence="1 4">Nucleus</location>
    </subcellularLocation>
</comment>
<evidence type="ECO:0000313" key="8">
    <source>
        <dbReference type="Proteomes" id="UP001642540"/>
    </source>
</evidence>
<dbReference type="InterPro" id="IPR031790">
    <property type="entry name" value="Znf-NOSIP"/>
</dbReference>
<dbReference type="CDD" id="cd16661">
    <property type="entry name" value="RING-Ubox1_NOSIP"/>
    <property type="match status" value="1"/>
</dbReference>
<evidence type="ECO:0000259" key="6">
    <source>
        <dbReference type="Pfam" id="PF15906"/>
    </source>
</evidence>
<organism evidence="7 8">
    <name type="scientific">Orchesella dallaii</name>
    <dbReference type="NCBI Taxonomy" id="48710"/>
    <lineage>
        <taxon>Eukaryota</taxon>
        <taxon>Metazoa</taxon>
        <taxon>Ecdysozoa</taxon>
        <taxon>Arthropoda</taxon>
        <taxon>Hexapoda</taxon>
        <taxon>Collembola</taxon>
        <taxon>Entomobryomorpha</taxon>
        <taxon>Entomobryoidea</taxon>
        <taxon>Orchesellidae</taxon>
        <taxon>Orchesellinae</taxon>
        <taxon>Orchesella</taxon>
    </lineage>
</organism>
<feature type="coiled-coil region" evidence="5">
    <location>
        <begin position="71"/>
        <end position="108"/>
    </location>
</feature>
<accession>A0ABP1QF20</accession>
<evidence type="ECO:0000256" key="3">
    <source>
        <dbReference type="ARBA" id="ARBA00023242"/>
    </source>
</evidence>
<dbReference type="CDD" id="cd16662">
    <property type="entry name" value="RING-Ubox2_NOSIP"/>
    <property type="match status" value="1"/>
</dbReference>
<dbReference type="InterPro" id="IPR016818">
    <property type="entry name" value="NOSIP"/>
</dbReference>
<dbReference type="InterPro" id="IPR013083">
    <property type="entry name" value="Znf_RING/FYVE/PHD"/>
</dbReference>
<evidence type="ECO:0000256" key="5">
    <source>
        <dbReference type="SAM" id="Coils"/>
    </source>
</evidence>
<protein>
    <recommendedName>
        <fullName evidence="4">Nitric oxide synthase-interacting protein homolog</fullName>
    </recommendedName>
</protein>
<name>A0ABP1QF20_9HEXA</name>
<keyword evidence="8" id="KW-1185">Reference proteome</keyword>
<dbReference type="PANTHER" id="PTHR13063:SF10">
    <property type="entry name" value="NITRIC OXIDE SYNTHASE-INTERACTING PROTEIN"/>
    <property type="match status" value="1"/>
</dbReference>